<dbReference type="Proteomes" id="UP000295252">
    <property type="component" value="Chromosome VII"/>
</dbReference>
<keyword evidence="4" id="KW-1185">Reference proteome</keyword>
<evidence type="ECO:0000313" key="4">
    <source>
        <dbReference type="Proteomes" id="UP000295252"/>
    </source>
</evidence>
<dbReference type="InParanoid" id="A0A068V5S9"/>
<dbReference type="STRING" id="49390.A0A068V5S9"/>
<dbReference type="PANTHER" id="PTHR14363:SF17">
    <property type="entry name" value="HEPARANASE-LIKE PROTEIN 3"/>
    <property type="match status" value="1"/>
</dbReference>
<feature type="transmembrane region" description="Helical" evidence="2">
    <location>
        <begin position="131"/>
        <end position="153"/>
    </location>
</feature>
<protein>
    <submittedName>
        <fullName evidence="3">Uncharacterized protein</fullName>
    </submittedName>
</protein>
<keyword evidence="2" id="KW-0472">Membrane</keyword>
<comment type="similarity">
    <text evidence="1">Belongs to the glycosyl hydrolase 79 family.</text>
</comment>
<dbReference type="SUPFAM" id="SSF51445">
    <property type="entry name" value="(Trans)glycosidases"/>
    <property type="match status" value="1"/>
</dbReference>
<dbReference type="EMBL" id="HG739196">
    <property type="protein sequence ID" value="CDP15922.1"/>
    <property type="molecule type" value="Genomic_DNA"/>
</dbReference>
<dbReference type="InterPro" id="IPR017853">
    <property type="entry name" value="GH"/>
</dbReference>
<dbReference type="Pfam" id="PF03662">
    <property type="entry name" value="Glyco_hydro_79n"/>
    <property type="match status" value="1"/>
</dbReference>
<proteinExistence type="inferred from homology"/>
<dbReference type="OMA" id="THHIFNL"/>
<dbReference type="OrthoDB" id="1691246at2759"/>
<dbReference type="GO" id="GO:0009505">
    <property type="term" value="C:plant-type cell wall"/>
    <property type="evidence" value="ECO:0007669"/>
    <property type="project" value="TreeGrafter"/>
</dbReference>
<keyword evidence="2" id="KW-0812">Transmembrane</keyword>
<reference evidence="4" key="1">
    <citation type="journal article" date="2014" name="Science">
        <title>The coffee genome provides insight into the convergent evolution of caffeine biosynthesis.</title>
        <authorList>
            <person name="Denoeud F."/>
            <person name="Carretero-Paulet L."/>
            <person name="Dereeper A."/>
            <person name="Droc G."/>
            <person name="Guyot R."/>
            <person name="Pietrella M."/>
            <person name="Zheng C."/>
            <person name="Alberti A."/>
            <person name="Anthony F."/>
            <person name="Aprea G."/>
            <person name="Aury J.M."/>
            <person name="Bento P."/>
            <person name="Bernard M."/>
            <person name="Bocs S."/>
            <person name="Campa C."/>
            <person name="Cenci A."/>
            <person name="Combes M.C."/>
            <person name="Crouzillat D."/>
            <person name="Da Silva C."/>
            <person name="Daddiego L."/>
            <person name="De Bellis F."/>
            <person name="Dussert S."/>
            <person name="Garsmeur O."/>
            <person name="Gayraud T."/>
            <person name="Guignon V."/>
            <person name="Jahn K."/>
            <person name="Jamilloux V."/>
            <person name="Joet T."/>
            <person name="Labadie K."/>
            <person name="Lan T."/>
            <person name="Leclercq J."/>
            <person name="Lepelley M."/>
            <person name="Leroy T."/>
            <person name="Li L.T."/>
            <person name="Librado P."/>
            <person name="Lopez L."/>
            <person name="Munoz A."/>
            <person name="Noel B."/>
            <person name="Pallavicini A."/>
            <person name="Perrotta G."/>
            <person name="Poncet V."/>
            <person name="Pot D."/>
            <person name="Priyono X."/>
            <person name="Rigoreau M."/>
            <person name="Rouard M."/>
            <person name="Rozas J."/>
            <person name="Tranchant-Dubreuil C."/>
            <person name="VanBuren R."/>
            <person name="Zhang Q."/>
            <person name="Andrade A.C."/>
            <person name="Argout X."/>
            <person name="Bertrand B."/>
            <person name="de Kochko A."/>
            <person name="Graziosi G."/>
            <person name="Henry R.J."/>
            <person name="Jayarama X."/>
            <person name="Ming R."/>
            <person name="Nagai C."/>
            <person name="Rounsley S."/>
            <person name="Sankoff D."/>
            <person name="Giuliano G."/>
            <person name="Albert V.A."/>
            <person name="Wincker P."/>
            <person name="Lashermes P."/>
        </authorList>
    </citation>
    <scope>NUCLEOTIDE SEQUENCE [LARGE SCALE GENOMIC DNA]</scope>
    <source>
        <strain evidence="4">cv. DH200-94</strain>
    </source>
</reference>
<dbReference type="PANTHER" id="PTHR14363">
    <property type="entry name" value="HEPARANASE-RELATED"/>
    <property type="match status" value="1"/>
</dbReference>
<dbReference type="GO" id="GO:0004566">
    <property type="term" value="F:beta-glucuronidase activity"/>
    <property type="evidence" value="ECO:0007669"/>
    <property type="project" value="TreeGrafter"/>
</dbReference>
<dbReference type="Gramene" id="CDP15922">
    <property type="protein sequence ID" value="CDP15922"/>
    <property type="gene ID" value="GSCOC_T00016841001"/>
</dbReference>
<name>A0A068V5S9_COFCA</name>
<evidence type="ECO:0000313" key="3">
    <source>
        <dbReference type="EMBL" id="CDP15922.1"/>
    </source>
</evidence>
<organism evidence="3 4">
    <name type="scientific">Coffea canephora</name>
    <name type="common">Robusta coffee</name>
    <dbReference type="NCBI Taxonomy" id="49390"/>
    <lineage>
        <taxon>Eukaryota</taxon>
        <taxon>Viridiplantae</taxon>
        <taxon>Streptophyta</taxon>
        <taxon>Embryophyta</taxon>
        <taxon>Tracheophyta</taxon>
        <taxon>Spermatophyta</taxon>
        <taxon>Magnoliopsida</taxon>
        <taxon>eudicotyledons</taxon>
        <taxon>Gunneridae</taxon>
        <taxon>Pentapetalae</taxon>
        <taxon>asterids</taxon>
        <taxon>lamiids</taxon>
        <taxon>Gentianales</taxon>
        <taxon>Rubiaceae</taxon>
        <taxon>Ixoroideae</taxon>
        <taxon>Gardenieae complex</taxon>
        <taxon>Bertiereae - Coffeeae clade</taxon>
        <taxon>Coffeeae</taxon>
        <taxon>Coffea</taxon>
    </lineage>
</organism>
<accession>A0A068V5S9</accession>
<dbReference type="Gene3D" id="3.20.20.80">
    <property type="entry name" value="Glycosidases"/>
    <property type="match status" value="1"/>
</dbReference>
<sequence length="164" mass="18859">MNHYLHSQAEIIFGLNALNRRRIRSGGSTVGAWDSSNAEAFIRYIVEKGYNIYGWELGNELCGGRVGTRVAPDQYASNTIALRNKVQEIYKDVANKPIVLVPGGFFDVNWFTDFLCRTNNAVDLYWNRLPFFFYLNQVVKIICLTYLCAYNLLKKMNFCLFSLT</sequence>
<evidence type="ECO:0000256" key="2">
    <source>
        <dbReference type="SAM" id="Phobius"/>
    </source>
</evidence>
<dbReference type="AlphaFoldDB" id="A0A068V5S9"/>
<keyword evidence="2" id="KW-1133">Transmembrane helix</keyword>
<dbReference type="GO" id="GO:0016020">
    <property type="term" value="C:membrane"/>
    <property type="evidence" value="ECO:0007669"/>
    <property type="project" value="InterPro"/>
</dbReference>
<gene>
    <name evidence="3" type="ORF">GSCOC_T00016841001</name>
</gene>
<dbReference type="InterPro" id="IPR005199">
    <property type="entry name" value="Glyco_hydro_79"/>
</dbReference>
<dbReference type="PhylomeDB" id="A0A068V5S9"/>
<evidence type="ECO:0000256" key="1">
    <source>
        <dbReference type="ARBA" id="ARBA00009800"/>
    </source>
</evidence>